<protein>
    <recommendedName>
        <fullName evidence="5">Osiris 8</fullName>
    </recommendedName>
</protein>
<organism evidence="3 4">
    <name type="scientific">Culex pipiens pipiens</name>
    <name type="common">Northern house mosquito</name>
    <dbReference type="NCBI Taxonomy" id="38569"/>
    <lineage>
        <taxon>Eukaryota</taxon>
        <taxon>Metazoa</taxon>
        <taxon>Ecdysozoa</taxon>
        <taxon>Arthropoda</taxon>
        <taxon>Hexapoda</taxon>
        <taxon>Insecta</taxon>
        <taxon>Pterygota</taxon>
        <taxon>Neoptera</taxon>
        <taxon>Endopterygota</taxon>
        <taxon>Diptera</taxon>
        <taxon>Nematocera</taxon>
        <taxon>Culicoidea</taxon>
        <taxon>Culicidae</taxon>
        <taxon>Culicinae</taxon>
        <taxon>Culicini</taxon>
        <taxon>Culex</taxon>
        <taxon>Culex</taxon>
    </lineage>
</organism>
<dbReference type="PANTHER" id="PTHR21879">
    <property type="entry name" value="FI03362P-RELATED-RELATED"/>
    <property type="match status" value="1"/>
</dbReference>
<dbReference type="PANTHER" id="PTHR21879:SF14">
    <property type="entry name" value="OSIRIS 8"/>
    <property type="match status" value="1"/>
</dbReference>
<sequence length="281" mass="30092">MKMFKCLLVISCLASVCLAHSASAAQSINSNTIDDGQQDGQQQTPRSGSYLGEIKYLYKTYQDCASSDVSTCLKLKLFTILDRVARSLKDFKISEGIKFVRDQEVPIDSTPVKSEAQLETELPRSMDEKERSLNSMLFDKVLSFFQTHTPQVKFPSSEEIKRSMEEVRGGQGGFGGGSGGLGGKDKDKKNGHWIMIPLLLGSTLVPLAFGALALLAGKALIVSKLALALASIIGIKKLISSGGGHHESAHEVVVSGGHGGGWGRIGNAQGLAYNGYGHYAQ</sequence>
<evidence type="ECO:0000313" key="3">
    <source>
        <dbReference type="EMBL" id="KAL1398213.1"/>
    </source>
</evidence>
<feature type="chain" id="PRO_5044749914" description="Osiris 8" evidence="2">
    <location>
        <begin position="20"/>
        <end position="281"/>
    </location>
</feature>
<proteinExistence type="predicted"/>
<gene>
    <name evidence="3" type="ORF">pipiens_002415</name>
</gene>
<dbReference type="Pfam" id="PF07898">
    <property type="entry name" value="DUF1676"/>
    <property type="match status" value="1"/>
</dbReference>
<dbReference type="Proteomes" id="UP001562425">
    <property type="component" value="Unassembled WGS sequence"/>
</dbReference>
<keyword evidence="2" id="KW-0732">Signal</keyword>
<evidence type="ECO:0000313" key="4">
    <source>
        <dbReference type="Proteomes" id="UP001562425"/>
    </source>
</evidence>
<evidence type="ECO:0000256" key="1">
    <source>
        <dbReference type="SAM" id="Phobius"/>
    </source>
</evidence>
<evidence type="ECO:0008006" key="5">
    <source>
        <dbReference type="Google" id="ProtNLM"/>
    </source>
</evidence>
<reference evidence="3 4" key="1">
    <citation type="submission" date="2024-05" db="EMBL/GenBank/DDBJ databases">
        <title>Culex pipiens pipiens assembly and annotation.</title>
        <authorList>
            <person name="Alout H."/>
            <person name="Durand T."/>
        </authorList>
    </citation>
    <scope>NUCLEOTIDE SEQUENCE [LARGE SCALE GENOMIC DNA]</scope>
    <source>
        <strain evidence="3">HA-2024</strain>
        <tissue evidence="3">Whole body</tissue>
    </source>
</reference>
<dbReference type="AlphaFoldDB" id="A0ABD1DEW4"/>
<keyword evidence="1" id="KW-0472">Membrane</keyword>
<keyword evidence="1" id="KW-1133">Transmembrane helix</keyword>
<dbReference type="InterPro" id="IPR012464">
    <property type="entry name" value="DUF1676"/>
</dbReference>
<feature type="signal peptide" evidence="2">
    <location>
        <begin position="1"/>
        <end position="19"/>
    </location>
</feature>
<comment type="caution">
    <text evidence="3">The sequence shown here is derived from an EMBL/GenBank/DDBJ whole genome shotgun (WGS) entry which is preliminary data.</text>
</comment>
<name>A0ABD1DEW4_CULPP</name>
<accession>A0ABD1DEW4</accession>
<feature type="transmembrane region" description="Helical" evidence="1">
    <location>
        <begin position="193"/>
        <end position="215"/>
    </location>
</feature>
<evidence type="ECO:0000256" key="2">
    <source>
        <dbReference type="SAM" id="SignalP"/>
    </source>
</evidence>
<keyword evidence="4" id="KW-1185">Reference proteome</keyword>
<keyword evidence="1" id="KW-0812">Transmembrane</keyword>
<dbReference type="EMBL" id="JBEHCU010005975">
    <property type="protein sequence ID" value="KAL1398213.1"/>
    <property type="molecule type" value="Genomic_DNA"/>
</dbReference>